<dbReference type="InterPro" id="IPR009899">
    <property type="entry name" value="ArdA"/>
</dbReference>
<accession>A0A612SJM9</accession>
<name>A0A612SJM9_LISMN</name>
<dbReference type="Gene3D" id="1.10.10.1190">
    <property type="entry name" value="Antirestriction protein ArdA, domain 3"/>
    <property type="match status" value="1"/>
</dbReference>
<reference evidence="1" key="1">
    <citation type="submission" date="2019-09" db="EMBL/GenBank/DDBJ databases">
        <authorList>
            <consortium name="PulseNet: The National Subtyping Network for Foodborne Disease Surveillance"/>
            <person name="Tarr C.L."/>
            <person name="Trees E."/>
            <person name="Katz L.S."/>
            <person name="Carleton-Romer H.A."/>
            <person name="Stroika S."/>
            <person name="Kucerova Z."/>
            <person name="Roache K.F."/>
            <person name="Sabol A.L."/>
            <person name="Besser J."/>
            <person name="Gerner-Smidt P."/>
        </authorList>
    </citation>
    <scope>NUCLEOTIDE SEQUENCE</scope>
    <source>
        <strain evidence="1">PNUSAL005726</strain>
    </source>
</reference>
<dbReference type="Gene3D" id="3.10.20.480">
    <property type="entry name" value="Antirestriction protein ArdA, domain 1"/>
    <property type="match status" value="1"/>
</dbReference>
<dbReference type="AlphaFoldDB" id="A0A612SJM9"/>
<evidence type="ECO:0000313" key="1">
    <source>
        <dbReference type="EMBL" id="ECW1067387.1"/>
    </source>
</evidence>
<dbReference type="Pfam" id="PF07275">
    <property type="entry name" value="ArdA"/>
    <property type="match status" value="1"/>
</dbReference>
<gene>
    <name evidence="1" type="ORF">F3Q70_01545</name>
</gene>
<dbReference type="RefSeq" id="WP_070255971.1">
    <property type="nucleotide sequence ID" value="NZ_MKOF01000012.1"/>
</dbReference>
<organism evidence="1">
    <name type="scientific">Listeria monocytogenes</name>
    <dbReference type="NCBI Taxonomy" id="1639"/>
    <lineage>
        <taxon>Bacteria</taxon>
        <taxon>Bacillati</taxon>
        <taxon>Bacillota</taxon>
        <taxon>Bacilli</taxon>
        <taxon>Bacillales</taxon>
        <taxon>Listeriaceae</taxon>
        <taxon>Listeria</taxon>
    </lineage>
</organism>
<dbReference type="InterPro" id="IPR041895">
    <property type="entry name" value="ArdA_dom1"/>
</dbReference>
<dbReference type="EMBL" id="AAKVIX010000001">
    <property type="protein sequence ID" value="ECW1067387.1"/>
    <property type="molecule type" value="Genomic_DNA"/>
</dbReference>
<comment type="caution">
    <text evidence="1">The sequence shown here is derived from an EMBL/GenBank/DDBJ whole genome shotgun (WGS) entry which is preliminary data.</text>
</comment>
<sequence length="161" mass="18557">MNEIRICIKNKQATHWFTLPTCLEDIQAVLDWDETQETFLIADYEAPFKIYESDSLDMLNHIAELYEEYAHLEATNYLANLVNEGFYVNMENAFEEIDNIIVHADCNSIADVAYAVIEETGLLTDIPESVKRYFNYEAYASDMAIEGLFYITGDNIVLQIN</sequence>
<dbReference type="InterPro" id="IPR041893">
    <property type="entry name" value="ArdA_dom3"/>
</dbReference>
<proteinExistence type="predicted"/>
<protein>
    <submittedName>
        <fullName evidence="1">Antirestriction protein ArdA</fullName>
    </submittedName>
</protein>